<name>A0A2V3DZ74_9MICC</name>
<dbReference type="Proteomes" id="UP000246303">
    <property type="component" value="Unassembled WGS sequence"/>
</dbReference>
<comment type="caution">
    <text evidence="1">The sequence shown here is derived from an EMBL/GenBank/DDBJ whole genome shotgun (WGS) entry which is preliminary data.</text>
</comment>
<reference evidence="1 2" key="1">
    <citation type="submission" date="2018-05" db="EMBL/GenBank/DDBJ databases">
        <title>Genetic diversity of glacier-inhabiting Cryobacterium bacteria in China and description of Cryobacterium mengkeensis sp. nov. and Arthrobacter glacialis sp. nov.</title>
        <authorList>
            <person name="Liu Q."/>
            <person name="Xin Y.-H."/>
        </authorList>
    </citation>
    <scope>NUCLEOTIDE SEQUENCE [LARGE SCALE GENOMIC DNA]</scope>
    <source>
        <strain evidence="1 2">GP3</strain>
    </source>
</reference>
<organism evidence="1 2">
    <name type="scientific">Arthrobacter psychrochitiniphilus</name>
    <dbReference type="NCBI Taxonomy" id="291045"/>
    <lineage>
        <taxon>Bacteria</taxon>
        <taxon>Bacillati</taxon>
        <taxon>Actinomycetota</taxon>
        <taxon>Actinomycetes</taxon>
        <taxon>Micrococcales</taxon>
        <taxon>Micrococcaceae</taxon>
        <taxon>Arthrobacter</taxon>
    </lineage>
</organism>
<dbReference type="AlphaFoldDB" id="A0A2V3DZ74"/>
<proteinExistence type="predicted"/>
<evidence type="ECO:0000313" key="2">
    <source>
        <dbReference type="Proteomes" id="UP000246303"/>
    </source>
</evidence>
<sequence length="93" mass="11003">MREDDVFEYPDPATYRVRIWTPPVIENYSWAVDEYEVTDVQDVRDALAWAENEAAGRPMEFFVKWFETQITSKFEFISTPQMTKLFGLAPKED</sequence>
<accession>A0A2V3DZ74</accession>
<gene>
    <name evidence="1" type="ORF">CVS29_08785</name>
</gene>
<dbReference type="EMBL" id="QHLZ01000004">
    <property type="protein sequence ID" value="PXA66063.1"/>
    <property type="molecule type" value="Genomic_DNA"/>
</dbReference>
<keyword evidence="2" id="KW-1185">Reference proteome</keyword>
<evidence type="ECO:0000313" key="1">
    <source>
        <dbReference type="EMBL" id="PXA66063.1"/>
    </source>
</evidence>
<protein>
    <submittedName>
        <fullName evidence="1">Uncharacterized protein</fullName>
    </submittedName>
</protein>